<name>A0ACB8X1I5_9TELE</name>
<sequence length="322" mass="34756">WLDYLSNTILRLGPRQKRRATTMADSLCLERVTPPTVEGHKGNIAVSPPKFPEEHIGADLSAQMGVCDRATWGFTDLLYMSAAHYGPQLAQACTTDLSCVHNKLTPYDPGRGHSRSRQTGSLSGSCKRSPGHHSKTLARVSEVGLSSSSILKQAPLTPPATECPLEIAGAEHVGSMDCCVHSHTETACTLKAQRLPDDGVTETSAMEVQMVALGTLYPVEAEKYDFNLRPAGPAWRMEGGPSVPSPATWLPRGEGGVEGGGAEEAEYCHNISCHAEYLITSPECGWVLKDFTKIDFRVYFDPHVSKCESTAVSGDGLGKHDY</sequence>
<dbReference type="EMBL" id="CM041534">
    <property type="protein sequence ID" value="KAI3373961.1"/>
    <property type="molecule type" value="Genomic_DNA"/>
</dbReference>
<feature type="non-terminal residue" evidence="1">
    <location>
        <position position="1"/>
    </location>
</feature>
<evidence type="ECO:0000313" key="2">
    <source>
        <dbReference type="Proteomes" id="UP000831701"/>
    </source>
</evidence>
<keyword evidence="2" id="KW-1185">Reference proteome</keyword>
<reference evidence="1" key="1">
    <citation type="submission" date="2022-04" db="EMBL/GenBank/DDBJ databases">
        <title>Jade perch genome.</title>
        <authorList>
            <person name="Chao B."/>
        </authorList>
    </citation>
    <scope>NUCLEOTIDE SEQUENCE</scope>
    <source>
        <strain evidence="1">CB-2022</strain>
    </source>
</reference>
<comment type="caution">
    <text evidence="1">The sequence shown here is derived from an EMBL/GenBank/DDBJ whole genome shotgun (WGS) entry which is preliminary data.</text>
</comment>
<proteinExistence type="predicted"/>
<dbReference type="Proteomes" id="UP000831701">
    <property type="component" value="Chromosome 4"/>
</dbReference>
<gene>
    <name evidence="1" type="ORF">L3Q82_022527</name>
</gene>
<protein>
    <submittedName>
        <fullName evidence="1">Uncharacterized protein</fullName>
    </submittedName>
</protein>
<organism evidence="1 2">
    <name type="scientific">Scortum barcoo</name>
    <name type="common">barcoo grunter</name>
    <dbReference type="NCBI Taxonomy" id="214431"/>
    <lineage>
        <taxon>Eukaryota</taxon>
        <taxon>Metazoa</taxon>
        <taxon>Chordata</taxon>
        <taxon>Craniata</taxon>
        <taxon>Vertebrata</taxon>
        <taxon>Euteleostomi</taxon>
        <taxon>Actinopterygii</taxon>
        <taxon>Neopterygii</taxon>
        <taxon>Teleostei</taxon>
        <taxon>Neoteleostei</taxon>
        <taxon>Acanthomorphata</taxon>
        <taxon>Eupercaria</taxon>
        <taxon>Centrarchiformes</taxon>
        <taxon>Terapontoidei</taxon>
        <taxon>Terapontidae</taxon>
        <taxon>Scortum</taxon>
    </lineage>
</organism>
<accession>A0ACB8X1I5</accession>
<evidence type="ECO:0000313" key="1">
    <source>
        <dbReference type="EMBL" id="KAI3373961.1"/>
    </source>
</evidence>